<dbReference type="Proteomes" id="UP001148838">
    <property type="component" value="Unassembled WGS sequence"/>
</dbReference>
<organism evidence="1 2">
    <name type="scientific">Periplaneta americana</name>
    <name type="common">American cockroach</name>
    <name type="synonym">Blatta americana</name>
    <dbReference type="NCBI Taxonomy" id="6978"/>
    <lineage>
        <taxon>Eukaryota</taxon>
        <taxon>Metazoa</taxon>
        <taxon>Ecdysozoa</taxon>
        <taxon>Arthropoda</taxon>
        <taxon>Hexapoda</taxon>
        <taxon>Insecta</taxon>
        <taxon>Pterygota</taxon>
        <taxon>Neoptera</taxon>
        <taxon>Polyneoptera</taxon>
        <taxon>Dictyoptera</taxon>
        <taxon>Blattodea</taxon>
        <taxon>Blattoidea</taxon>
        <taxon>Blattidae</taxon>
        <taxon>Blattinae</taxon>
        <taxon>Periplaneta</taxon>
    </lineage>
</organism>
<comment type="caution">
    <text evidence="1">The sequence shown here is derived from an EMBL/GenBank/DDBJ whole genome shotgun (WGS) entry which is preliminary data.</text>
</comment>
<dbReference type="EMBL" id="JAJSOF020000017">
    <property type="protein sequence ID" value="KAJ4440251.1"/>
    <property type="molecule type" value="Genomic_DNA"/>
</dbReference>
<keyword evidence="2" id="KW-1185">Reference proteome</keyword>
<accession>A0ABQ8T2N7</accession>
<reference evidence="1 2" key="1">
    <citation type="journal article" date="2022" name="Allergy">
        <title>Genome assembly and annotation of Periplaneta americana reveal a comprehensive cockroach allergen profile.</title>
        <authorList>
            <person name="Wang L."/>
            <person name="Xiong Q."/>
            <person name="Saelim N."/>
            <person name="Wang L."/>
            <person name="Nong W."/>
            <person name="Wan A.T."/>
            <person name="Shi M."/>
            <person name="Liu X."/>
            <person name="Cao Q."/>
            <person name="Hui J.H.L."/>
            <person name="Sookrung N."/>
            <person name="Leung T.F."/>
            <person name="Tungtrongchitr A."/>
            <person name="Tsui S.K.W."/>
        </authorList>
    </citation>
    <scope>NUCLEOTIDE SEQUENCE [LARGE SCALE GENOMIC DNA]</scope>
    <source>
        <strain evidence="1">PWHHKU_190912</strain>
    </source>
</reference>
<proteinExistence type="predicted"/>
<protein>
    <submittedName>
        <fullName evidence="1">Uncharacterized protein</fullName>
    </submittedName>
</protein>
<evidence type="ECO:0000313" key="1">
    <source>
        <dbReference type="EMBL" id="KAJ4440251.1"/>
    </source>
</evidence>
<evidence type="ECO:0000313" key="2">
    <source>
        <dbReference type="Proteomes" id="UP001148838"/>
    </source>
</evidence>
<sequence length="284" mass="32272">MAGLCEGGNEPSGSLKAICKLFFLYEEIPAADPAEEVEMYTDKTFVTISYANNETESATRFALFNDAVSTTRLFSVDGIGDSEMLFGEMRPRIRHRLPDMCLMVAENLGKTQPGSEIRLRKPAYNGWKDHRGNHTIPPFWLDDRPPLLRHVDVRPAAGWFFCSRGSTENLNVTLVKQYKRYWCVAQGEAASSALAWTPQSSVSAKETADTKHVLWDSYPVSKQAISYELFRRPEFVHLRTFLDVTDIVILKDKIFTKMFPLRDDKALDNLSPVFHCSHIAYRGH</sequence>
<gene>
    <name evidence="1" type="ORF">ANN_08390</name>
</gene>
<name>A0ABQ8T2N7_PERAM</name>